<dbReference type="GO" id="GO:0005634">
    <property type="term" value="C:nucleus"/>
    <property type="evidence" value="ECO:0007669"/>
    <property type="project" value="TreeGrafter"/>
</dbReference>
<organism evidence="3 4">
    <name type="scientific">Tuber aestivum</name>
    <name type="common">summer truffle</name>
    <dbReference type="NCBI Taxonomy" id="59557"/>
    <lineage>
        <taxon>Eukaryota</taxon>
        <taxon>Fungi</taxon>
        <taxon>Dikarya</taxon>
        <taxon>Ascomycota</taxon>
        <taxon>Pezizomycotina</taxon>
        <taxon>Pezizomycetes</taxon>
        <taxon>Pezizales</taxon>
        <taxon>Tuberaceae</taxon>
        <taxon>Tuber</taxon>
    </lineage>
</organism>
<keyword evidence="4" id="KW-1185">Reference proteome</keyword>
<proteinExistence type="inferred from homology"/>
<dbReference type="AlphaFoldDB" id="A0A292PJ15"/>
<dbReference type="SUPFAM" id="SSF48371">
    <property type="entry name" value="ARM repeat"/>
    <property type="match status" value="1"/>
</dbReference>
<dbReference type="InterPro" id="IPR007991">
    <property type="entry name" value="RNA_pol_I_trans_ini_fac_RRN3"/>
</dbReference>
<evidence type="ECO:0000256" key="2">
    <source>
        <dbReference type="SAM" id="MobiDB-lite"/>
    </source>
</evidence>
<gene>
    <name evidence="3" type="ORF">GSTUAT00008834001</name>
</gene>
<dbReference type="GO" id="GO:0001042">
    <property type="term" value="F:RNA polymerase I core binding"/>
    <property type="evidence" value="ECO:0007669"/>
    <property type="project" value="TreeGrafter"/>
</dbReference>
<evidence type="ECO:0008006" key="5">
    <source>
        <dbReference type="Google" id="ProtNLM"/>
    </source>
</evidence>
<sequence length="639" mass="71556">MLESSTVSRQAHLNGSQTKLAIGVKREQPTPGSDSENRGPSSKRVKMSAGVKIKTTETNVTNSLFRKFVNNALDERTAGSNANFELLRRKFSADPGSEDAPSSLELQNTVLALTNTVSRLNGSCSQLVKDIIGCQWVARESGFVGSYVKLLGNLVSAHSNYMDLIVNMLVQHLVWLHSSAGKLPNHTPVKRGAIYERVHYALQFILDLVPTAAFSTLFPALISEFPHKSESKKAHVTYVTNLLRVIEYAPSLRNKLLAFVTDRVIKIDTEIQADLDDLEDEQGEELEAEITGAEIEGNEGGAMIGAEEEEEEEEMEDGDDSSEEYGIDAVANIKDTVDKLDAMLDILFSYYSKSFPNKSVESPTQESIENFGLIMKLFNSIILPTYRSRYTQFLVFWAAQKAPRFSDTFCVTAITKALDNTLQPGARQAAAAYVASFISRAKLMPGHYVQIATKIMCRWLGAFVDQRSAECEGPDVSKWGGFYSVCQAVMYIFCFRWKDLREVEEDEFGVIGERWVGFLQNLNKAITSKFNPLKVCSPAVVETFAKIASHFQLVYCFTIIEQNKRRGLSSHGELDSYFPFDPYNLKRSKRWIQGCYNEWEPIEGLEDEEEEDNDSSGESDNDNESVAEEEVDDESEAHE</sequence>
<dbReference type="Proteomes" id="UP001412239">
    <property type="component" value="Unassembled WGS sequence"/>
</dbReference>
<feature type="region of interest" description="Disordered" evidence="2">
    <location>
        <begin position="1"/>
        <end position="50"/>
    </location>
</feature>
<feature type="region of interest" description="Disordered" evidence="2">
    <location>
        <begin position="602"/>
        <end position="639"/>
    </location>
</feature>
<protein>
    <recommendedName>
        <fullName evidence="5">RNA polymerase I-specific transcription initiation factor RRN3</fullName>
    </recommendedName>
</protein>
<name>A0A292PJ15_9PEZI</name>
<feature type="compositionally biased region" description="Polar residues" evidence="2">
    <location>
        <begin position="1"/>
        <end position="19"/>
    </location>
</feature>
<accession>A0A292PJ15</accession>
<dbReference type="PANTHER" id="PTHR12790">
    <property type="entry name" value="TRANSCRIPTION INITIATION FACTOR IA RRN3"/>
    <property type="match status" value="1"/>
</dbReference>
<dbReference type="InterPro" id="IPR016024">
    <property type="entry name" value="ARM-type_fold"/>
</dbReference>
<dbReference type="PANTHER" id="PTHR12790:SF0">
    <property type="entry name" value="RNA POLYMERASE I-SPECIFIC TRANSCRIPTION INITIATION FACTOR RRN3-RELATED"/>
    <property type="match status" value="1"/>
</dbReference>
<comment type="similarity">
    <text evidence="1">Belongs to the RRN3 family.</text>
</comment>
<dbReference type="EMBL" id="LN891253">
    <property type="protein sequence ID" value="CUS07084.1"/>
    <property type="molecule type" value="Genomic_DNA"/>
</dbReference>
<evidence type="ECO:0000313" key="4">
    <source>
        <dbReference type="Proteomes" id="UP001412239"/>
    </source>
</evidence>
<dbReference type="GO" id="GO:0006361">
    <property type="term" value="P:transcription initiation at RNA polymerase I promoter"/>
    <property type="evidence" value="ECO:0007669"/>
    <property type="project" value="InterPro"/>
</dbReference>
<reference evidence="3" key="1">
    <citation type="submission" date="2015-10" db="EMBL/GenBank/DDBJ databases">
        <authorList>
            <person name="Regsiter A."/>
            <person name="william w."/>
        </authorList>
    </citation>
    <scope>NUCLEOTIDE SEQUENCE</scope>
    <source>
        <strain evidence="3">Montdore</strain>
    </source>
</reference>
<evidence type="ECO:0000313" key="3">
    <source>
        <dbReference type="EMBL" id="CUS07084.1"/>
    </source>
</evidence>
<dbReference type="GO" id="GO:0001181">
    <property type="term" value="F:RNA polymerase I general transcription initiation factor activity"/>
    <property type="evidence" value="ECO:0007669"/>
    <property type="project" value="InterPro"/>
</dbReference>
<dbReference type="Pfam" id="PF05327">
    <property type="entry name" value="RRN3"/>
    <property type="match status" value="1"/>
</dbReference>
<evidence type="ECO:0000256" key="1">
    <source>
        <dbReference type="ARBA" id="ARBA00010098"/>
    </source>
</evidence>
<feature type="compositionally biased region" description="Polar residues" evidence="2">
    <location>
        <begin position="30"/>
        <end position="40"/>
    </location>
</feature>